<evidence type="ECO:0000259" key="1">
    <source>
        <dbReference type="Pfam" id="PF12728"/>
    </source>
</evidence>
<dbReference type="InterPro" id="IPR010093">
    <property type="entry name" value="SinI_DNA-bd"/>
</dbReference>
<feature type="domain" description="Helix-turn-helix" evidence="1">
    <location>
        <begin position="24"/>
        <end position="71"/>
    </location>
</feature>
<dbReference type="OrthoDB" id="5383182at2"/>
<sequence>MSRRACQNGPKPPADAPTHAAFDFLTVDEAAALLRVNRKTLYESIRLGQVPGVLHLRRSIRIRRDTLLAWQPGNSGPALGEKP</sequence>
<dbReference type="RefSeq" id="WP_120556777.1">
    <property type="nucleotide sequence ID" value="NZ_RAWK01000107.1"/>
</dbReference>
<protein>
    <submittedName>
        <fullName evidence="2">DNA-binding protein</fullName>
    </submittedName>
</protein>
<comment type="caution">
    <text evidence="2">The sequence shown here is derived from an EMBL/GenBank/DDBJ whole genome shotgun (WGS) entry which is preliminary data.</text>
</comment>
<evidence type="ECO:0000313" key="2">
    <source>
        <dbReference type="EMBL" id="RKH64286.1"/>
    </source>
</evidence>
<dbReference type="NCBIfam" id="TIGR01764">
    <property type="entry name" value="excise"/>
    <property type="match status" value="1"/>
</dbReference>
<evidence type="ECO:0000313" key="3">
    <source>
        <dbReference type="Proteomes" id="UP000267003"/>
    </source>
</evidence>
<dbReference type="GO" id="GO:0003677">
    <property type="term" value="F:DNA binding"/>
    <property type="evidence" value="ECO:0007669"/>
    <property type="project" value="UniProtKB-KW"/>
</dbReference>
<proteinExistence type="predicted"/>
<accession>A0A3A8Q6K7</accession>
<dbReference type="Pfam" id="PF12728">
    <property type="entry name" value="HTH_17"/>
    <property type="match status" value="1"/>
</dbReference>
<dbReference type="InterPro" id="IPR041657">
    <property type="entry name" value="HTH_17"/>
</dbReference>
<name>A0A3A8Q6K7_9BACT</name>
<dbReference type="AlphaFoldDB" id="A0A3A8Q6K7"/>
<organism evidence="2 3">
    <name type="scientific">Corallococcus aberystwythensis</name>
    <dbReference type="NCBI Taxonomy" id="2316722"/>
    <lineage>
        <taxon>Bacteria</taxon>
        <taxon>Pseudomonadati</taxon>
        <taxon>Myxococcota</taxon>
        <taxon>Myxococcia</taxon>
        <taxon>Myxococcales</taxon>
        <taxon>Cystobacterineae</taxon>
        <taxon>Myxococcaceae</taxon>
        <taxon>Corallococcus</taxon>
    </lineage>
</organism>
<keyword evidence="3" id="KW-1185">Reference proteome</keyword>
<dbReference type="EMBL" id="RAWK01000107">
    <property type="protein sequence ID" value="RKH64286.1"/>
    <property type="molecule type" value="Genomic_DNA"/>
</dbReference>
<gene>
    <name evidence="2" type="ORF">D7W81_18795</name>
</gene>
<dbReference type="Proteomes" id="UP000267003">
    <property type="component" value="Unassembled WGS sequence"/>
</dbReference>
<reference evidence="3" key="1">
    <citation type="submission" date="2018-09" db="EMBL/GenBank/DDBJ databases">
        <authorList>
            <person name="Livingstone P.G."/>
            <person name="Whitworth D.E."/>
        </authorList>
    </citation>
    <scope>NUCLEOTIDE SEQUENCE [LARGE SCALE GENOMIC DNA]</scope>
    <source>
        <strain evidence="3">AB050A</strain>
    </source>
</reference>
<keyword evidence="2" id="KW-0238">DNA-binding</keyword>